<dbReference type="HOGENOM" id="CLU_3396945_0_0_5"/>
<reference evidence="3" key="1">
    <citation type="journal article" date="2011" name="J. Bacteriol.">
        <title>Genome sequences of eight morphologically diverse alphaproteobacteria.</title>
        <authorList>
            <consortium name="US DOE Joint Genome Institute"/>
            <person name="Brown P.J."/>
            <person name="Kysela D.T."/>
            <person name="Buechlein A."/>
            <person name="Hemmerich C."/>
            <person name="Brun Y.V."/>
        </authorList>
    </citation>
    <scope>NUCLEOTIDE SEQUENCE [LARGE SCALE GENOMIC DNA]</scope>
    <source>
        <strain evidence="3">ATCC 49814 / DSM 5838 / IFAM 1418</strain>
    </source>
</reference>
<dbReference type="EMBL" id="CP001678">
    <property type="protein sequence ID" value="ACT58403.1"/>
    <property type="molecule type" value="Genomic_DNA"/>
</dbReference>
<name>C6XPB7_HIRBI</name>
<evidence type="ECO:0000313" key="2">
    <source>
        <dbReference type="EMBL" id="ACT58403.1"/>
    </source>
</evidence>
<dbReference type="AlphaFoldDB" id="C6XPB7"/>
<proteinExistence type="predicted"/>
<sequence length="31" mass="3459">MSENVPVDAERRDFIFIATTATAAIETGFER</sequence>
<dbReference type="InterPro" id="IPR019470">
    <property type="entry name" value="Ubiq_cytC_Rdtase_Fe-S_su_TAT"/>
</dbReference>
<protein>
    <recommendedName>
        <fullName evidence="1">Ubiquitinol-cytochrome C reductase Fe-S subunit TAT signal domain-containing protein</fullName>
    </recommendedName>
</protein>
<keyword evidence="3" id="KW-1185">Reference proteome</keyword>
<dbReference type="KEGG" id="hba:Hbal_0706"/>
<feature type="domain" description="Ubiquitinol-cytochrome C reductase Fe-S subunit TAT signal" evidence="1">
    <location>
        <begin position="1"/>
        <end position="28"/>
    </location>
</feature>
<organism evidence="2 3">
    <name type="scientific">Hirschia baltica (strain ATCC 49814 / DSM 5838 / IFAM 1418)</name>
    <dbReference type="NCBI Taxonomy" id="582402"/>
    <lineage>
        <taxon>Bacteria</taxon>
        <taxon>Pseudomonadati</taxon>
        <taxon>Pseudomonadota</taxon>
        <taxon>Alphaproteobacteria</taxon>
        <taxon>Hyphomonadales</taxon>
        <taxon>Hyphomonadaceae</taxon>
        <taxon>Hirschia</taxon>
    </lineage>
</organism>
<evidence type="ECO:0000313" key="3">
    <source>
        <dbReference type="Proteomes" id="UP000002745"/>
    </source>
</evidence>
<accession>C6XPB7</accession>
<dbReference type="Gene3D" id="1.20.5.510">
    <property type="entry name" value="Single helix bin"/>
    <property type="match status" value="1"/>
</dbReference>
<evidence type="ECO:0000259" key="1">
    <source>
        <dbReference type="Pfam" id="PF10399"/>
    </source>
</evidence>
<dbReference type="RefSeq" id="WP_015826553.1">
    <property type="nucleotide sequence ID" value="NC_012982.1"/>
</dbReference>
<dbReference type="Proteomes" id="UP000002745">
    <property type="component" value="Chromosome"/>
</dbReference>
<gene>
    <name evidence="2" type="ordered locus">Hbal_0706</name>
</gene>
<dbReference type="Pfam" id="PF10399">
    <property type="entry name" value="UCR_Fe-S_N"/>
    <property type="match status" value="1"/>
</dbReference>
<dbReference type="GO" id="GO:0008121">
    <property type="term" value="F:quinol-cytochrome-c reductase activity"/>
    <property type="evidence" value="ECO:0007669"/>
    <property type="project" value="InterPro"/>
</dbReference>